<comment type="subcellular location">
    <subcellularLocation>
        <location evidence="1">Membrane</location>
        <topology evidence="1">Single-pass type II membrane protein</topology>
    </subcellularLocation>
</comment>
<dbReference type="PANTHER" id="PTHR23033:SF8">
    <property type="entry name" value="HEXOSYLTRANSFERASE"/>
    <property type="match status" value="1"/>
</dbReference>
<comment type="pathway">
    <text evidence="2">Protein modification; protein glycosylation.</text>
</comment>
<name>A0A813ZK36_ADIRI</name>
<evidence type="ECO:0000256" key="12">
    <source>
        <dbReference type="SAM" id="MobiDB-lite"/>
    </source>
</evidence>
<dbReference type="Proteomes" id="UP000663828">
    <property type="component" value="Unassembled WGS sequence"/>
</dbReference>
<evidence type="ECO:0000256" key="5">
    <source>
        <dbReference type="ARBA" id="ARBA00022676"/>
    </source>
</evidence>
<evidence type="ECO:0000256" key="7">
    <source>
        <dbReference type="ARBA" id="ARBA00022692"/>
    </source>
</evidence>
<keyword evidence="7 13" id="KW-0812">Transmembrane</keyword>
<feature type="region of interest" description="Disordered" evidence="12">
    <location>
        <begin position="378"/>
        <end position="403"/>
    </location>
</feature>
<dbReference type="GO" id="GO:0016263">
    <property type="term" value="F:glycoprotein-N-acetylgalactosamine 3-beta-galactosyltransferase activity"/>
    <property type="evidence" value="ECO:0007669"/>
    <property type="project" value="UniProtKB-EC"/>
</dbReference>
<feature type="chain" id="PRO_5032809393" description="N-acetylgalactosaminide beta-1,3-galactosyltransferase" evidence="14">
    <location>
        <begin position="22"/>
        <end position="403"/>
    </location>
</feature>
<dbReference type="GO" id="GO:0000166">
    <property type="term" value="F:nucleotide binding"/>
    <property type="evidence" value="ECO:0007669"/>
    <property type="project" value="UniProtKB-KW"/>
</dbReference>
<evidence type="ECO:0000256" key="8">
    <source>
        <dbReference type="ARBA" id="ARBA00022741"/>
    </source>
</evidence>
<reference evidence="16" key="1">
    <citation type="submission" date="2021-02" db="EMBL/GenBank/DDBJ databases">
        <authorList>
            <person name="Nowell W R."/>
        </authorList>
    </citation>
    <scope>NUCLEOTIDE SEQUENCE</scope>
</reference>
<accession>A0A813ZK36</accession>
<dbReference type="Pfam" id="PF11027">
    <property type="entry name" value="DUF2615"/>
    <property type="match status" value="1"/>
</dbReference>
<dbReference type="PANTHER" id="PTHR23033">
    <property type="entry name" value="BETA1,3-GALACTOSYLTRANSFERASE"/>
    <property type="match status" value="1"/>
</dbReference>
<dbReference type="EC" id="2.4.1.122" evidence="4"/>
<evidence type="ECO:0000256" key="4">
    <source>
        <dbReference type="ARBA" id="ARBA00012557"/>
    </source>
</evidence>
<evidence type="ECO:0000313" key="17">
    <source>
        <dbReference type="Proteomes" id="UP000663828"/>
    </source>
</evidence>
<gene>
    <name evidence="16" type="ORF">XAT740_LOCUS8004</name>
</gene>
<feature type="signal peptide" evidence="14">
    <location>
        <begin position="1"/>
        <end position="21"/>
    </location>
</feature>
<keyword evidence="5" id="KW-0328">Glycosyltransferase</keyword>
<keyword evidence="10 13" id="KW-1133">Transmembrane helix</keyword>
<organism evidence="16 17">
    <name type="scientific">Adineta ricciae</name>
    <name type="common">Rotifer</name>
    <dbReference type="NCBI Taxonomy" id="249248"/>
    <lineage>
        <taxon>Eukaryota</taxon>
        <taxon>Metazoa</taxon>
        <taxon>Spiralia</taxon>
        <taxon>Gnathifera</taxon>
        <taxon>Rotifera</taxon>
        <taxon>Eurotatoria</taxon>
        <taxon>Bdelloidea</taxon>
        <taxon>Adinetida</taxon>
        <taxon>Adinetidae</taxon>
        <taxon>Adineta</taxon>
    </lineage>
</organism>
<keyword evidence="11 13" id="KW-0472">Membrane</keyword>
<dbReference type="InterPro" id="IPR026050">
    <property type="entry name" value="C1GALT1/C1GALT1_chp1"/>
</dbReference>
<sequence>MVNLQVVSFLLFVSCFHSISSHQRIYCVIKTFGQNLATRALTVHQTWAKRCDKHVFLTATNLTKWNNTVLPILNLFDVGDNYVELSIKVFDAINLIIQQPQPYDFDWLLMADDDTYIIMENLRQLLYETSEPLAFGHVFAPNNGAPVHLSGGAGYVINTVALKRMLPNLQTTCSQWYVPGMEDVYVSRCLQHLNVTLDGAIDGLHHRFFPLELLSLYYMEYPQWYLDYNTLKTYPGFDCCSTQSISFHYMTREWMNLIEWTRYLDETNILIIIYSPIPILFTIMDGAGGNLGNGDFDPCECINMFQMNHERAMNRLTDMLRNAQTTCTDTECFTGPLPGLQNNGGGNTGMTNMYIMLAIWFAIAFLLFLFRPRTLRNNRNNLDKPSNQGPSRNDRDPPGPTIQ</sequence>
<feature type="transmembrane region" description="Helical" evidence="13">
    <location>
        <begin position="353"/>
        <end position="370"/>
    </location>
</feature>
<keyword evidence="9" id="KW-0735">Signal-anchor</keyword>
<evidence type="ECO:0000256" key="1">
    <source>
        <dbReference type="ARBA" id="ARBA00004606"/>
    </source>
</evidence>
<evidence type="ECO:0000256" key="13">
    <source>
        <dbReference type="SAM" id="Phobius"/>
    </source>
</evidence>
<evidence type="ECO:0000313" key="16">
    <source>
        <dbReference type="EMBL" id="CAF0900653.1"/>
    </source>
</evidence>
<keyword evidence="14" id="KW-0732">Signal</keyword>
<dbReference type="Pfam" id="PF02434">
    <property type="entry name" value="Fringe"/>
    <property type="match status" value="1"/>
</dbReference>
<evidence type="ECO:0000259" key="15">
    <source>
        <dbReference type="Pfam" id="PF02434"/>
    </source>
</evidence>
<evidence type="ECO:0000256" key="14">
    <source>
        <dbReference type="SAM" id="SignalP"/>
    </source>
</evidence>
<keyword evidence="6" id="KW-0808">Transferase</keyword>
<evidence type="ECO:0000256" key="10">
    <source>
        <dbReference type="ARBA" id="ARBA00022989"/>
    </source>
</evidence>
<keyword evidence="17" id="KW-1185">Reference proteome</keyword>
<dbReference type="EMBL" id="CAJNOR010000392">
    <property type="protein sequence ID" value="CAF0900653.1"/>
    <property type="molecule type" value="Genomic_DNA"/>
</dbReference>
<comment type="caution">
    <text evidence="16">The sequence shown here is derived from an EMBL/GenBank/DDBJ whole genome shotgun (WGS) entry which is preliminary data.</text>
</comment>
<evidence type="ECO:0000256" key="11">
    <source>
        <dbReference type="ARBA" id="ARBA00023136"/>
    </source>
</evidence>
<evidence type="ECO:0000256" key="2">
    <source>
        <dbReference type="ARBA" id="ARBA00004922"/>
    </source>
</evidence>
<evidence type="ECO:0000256" key="6">
    <source>
        <dbReference type="ARBA" id="ARBA00022679"/>
    </source>
</evidence>
<protein>
    <recommendedName>
        <fullName evidence="4">N-acetylgalactosaminide beta-1,3-galactosyltransferase</fullName>
        <ecNumber evidence="4">2.4.1.122</ecNumber>
    </recommendedName>
</protein>
<dbReference type="AlphaFoldDB" id="A0A813ZK36"/>
<dbReference type="Gene3D" id="3.90.550.50">
    <property type="match status" value="1"/>
</dbReference>
<dbReference type="UniPathway" id="UPA00378"/>
<comment type="similarity">
    <text evidence="3">Belongs to the glycosyltransferase 31 family. Beta3-Gal-T subfamily.</text>
</comment>
<dbReference type="GO" id="GO:0016020">
    <property type="term" value="C:membrane"/>
    <property type="evidence" value="ECO:0007669"/>
    <property type="project" value="UniProtKB-SubCell"/>
</dbReference>
<feature type="domain" description="Fringe-like glycosyltransferase" evidence="15">
    <location>
        <begin position="22"/>
        <end position="220"/>
    </location>
</feature>
<evidence type="ECO:0000256" key="3">
    <source>
        <dbReference type="ARBA" id="ARBA00006462"/>
    </source>
</evidence>
<dbReference type="InterPro" id="IPR003378">
    <property type="entry name" value="Fringe-like_glycosylTrfase"/>
</dbReference>
<proteinExistence type="inferred from homology"/>
<dbReference type="InterPro" id="IPR020309">
    <property type="entry name" value="Smim-14"/>
</dbReference>
<evidence type="ECO:0000256" key="9">
    <source>
        <dbReference type="ARBA" id="ARBA00022968"/>
    </source>
</evidence>
<keyword evidence="8" id="KW-0547">Nucleotide-binding</keyword>